<dbReference type="EMBL" id="LT828648">
    <property type="protein sequence ID" value="SLM47497.1"/>
    <property type="molecule type" value="Genomic_DNA"/>
</dbReference>
<sequence>MNRYDMLQCPMQADSSADSAQYRVTLFFGPEPVEAHPSTQACVFNVKKRSWKGGIQVLVEATEAQIDASRTSIHFSQWLTEALGDATGEERAAQEARASELFVQALCRCRLDRLLQAGITQENQRLTADAWNAQEHADLIKRRDFIRAYVAAEMDLQPGDPTPT</sequence>
<evidence type="ECO:0000313" key="1">
    <source>
        <dbReference type="EMBL" id="SLM47497.1"/>
    </source>
</evidence>
<dbReference type="Proteomes" id="UP000192042">
    <property type="component" value="Chromosome I"/>
</dbReference>
<protein>
    <submittedName>
        <fullName evidence="1">Uncharacterized protein</fullName>
    </submittedName>
</protein>
<name>A0A1W1I3A6_9BACT</name>
<keyword evidence="2" id="KW-1185">Reference proteome</keyword>
<accession>A0A1W1I3A6</accession>
<dbReference type="AlphaFoldDB" id="A0A1W1I3A6"/>
<reference evidence="1 2" key="1">
    <citation type="submission" date="2017-03" db="EMBL/GenBank/DDBJ databases">
        <authorList>
            <person name="Afonso C.L."/>
            <person name="Miller P.J."/>
            <person name="Scott M.A."/>
            <person name="Spackman E."/>
            <person name="Goraichik I."/>
            <person name="Dimitrov K.M."/>
            <person name="Suarez D.L."/>
            <person name="Swayne D.E."/>
        </authorList>
    </citation>
    <scope>NUCLEOTIDE SEQUENCE [LARGE SCALE GENOMIC DNA]</scope>
    <source>
        <strain evidence="1">Genome sequencing of Nitrospira japonica strain NJ11</strain>
    </source>
</reference>
<dbReference type="STRING" id="1325564.NSJP_1325"/>
<organism evidence="1 2">
    <name type="scientific">Nitrospira japonica</name>
    <dbReference type="NCBI Taxonomy" id="1325564"/>
    <lineage>
        <taxon>Bacteria</taxon>
        <taxon>Pseudomonadati</taxon>
        <taxon>Nitrospirota</taxon>
        <taxon>Nitrospiria</taxon>
        <taxon>Nitrospirales</taxon>
        <taxon>Nitrospiraceae</taxon>
        <taxon>Nitrospira</taxon>
    </lineage>
</organism>
<gene>
    <name evidence="1" type="ORF">NSJP_1325</name>
</gene>
<dbReference type="KEGG" id="nja:NSJP_1325"/>
<evidence type="ECO:0000313" key="2">
    <source>
        <dbReference type="Proteomes" id="UP000192042"/>
    </source>
</evidence>
<proteinExistence type="predicted"/>